<dbReference type="FunFam" id="1.10.750.20:FF:000001">
    <property type="entry name" value="Ankyrin repeat and SOCS box containing 1"/>
    <property type="match status" value="1"/>
</dbReference>
<dbReference type="PANTHER" id="PTHR24198:SF190">
    <property type="entry name" value="DYNEIN HEAVY CHAIN 12, AXONEMAL-LIKE"/>
    <property type="match status" value="1"/>
</dbReference>
<evidence type="ECO:0000256" key="3">
    <source>
        <dbReference type="PROSITE-ProRule" id="PRU00023"/>
    </source>
</evidence>
<dbReference type="SMART" id="SM00969">
    <property type="entry name" value="SOCS_box"/>
    <property type="match status" value="1"/>
</dbReference>
<keyword evidence="2 3" id="KW-0040">ANK repeat</keyword>
<evidence type="ECO:0000256" key="2">
    <source>
        <dbReference type="ARBA" id="ARBA00023043"/>
    </source>
</evidence>
<feature type="repeat" description="ANK" evidence="3">
    <location>
        <begin position="660"/>
        <end position="692"/>
    </location>
</feature>
<keyword evidence="1" id="KW-0677">Repeat</keyword>
<feature type="compositionally biased region" description="Basic and acidic residues" evidence="4">
    <location>
        <begin position="265"/>
        <end position="278"/>
    </location>
</feature>
<dbReference type="InterPro" id="IPR036770">
    <property type="entry name" value="Ankyrin_rpt-contain_sf"/>
</dbReference>
<dbReference type="OrthoDB" id="6162903at2759"/>
<dbReference type="Proteomes" id="UP000225706">
    <property type="component" value="Unassembled WGS sequence"/>
</dbReference>
<evidence type="ECO:0000259" key="5">
    <source>
        <dbReference type="PROSITE" id="PS50225"/>
    </source>
</evidence>
<dbReference type="GO" id="GO:0035556">
    <property type="term" value="P:intracellular signal transduction"/>
    <property type="evidence" value="ECO:0007669"/>
    <property type="project" value="InterPro"/>
</dbReference>
<dbReference type="CDD" id="cd03587">
    <property type="entry name" value="SOCS"/>
    <property type="match status" value="1"/>
</dbReference>
<feature type="compositionally biased region" description="Basic and acidic residues" evidence="4">
    <location>
        <begin position="337"/>
        <end position="368"/>
    </location>
</feature>
<dbReference type="SUPFAM" id="SSF158235">
    <property type="entry name" value="SOCS box-like"/>
    <property type="match status" value="1"/>
</dbReference>
<dbReference type="SMART" id="SM00248">
    <property type="entry name" value="ANK"/>
    <property type="match status" value="12"/>
</dbReference>
<dbReference type="AlphaFoldDB" id="A0A2B4SPT4"/>
<dbReference type="SMART" id="SM00253">
    <property type="entry name" value="SOCS"/>
    <property type="match status" value="1"/>
</dbReference>
<organism evidence="6 7">
    <name type="scientific">Stylophora pistillata</name>
    <name type="common">Smooth cauliflower coral</name>
    <dbReference type="NCBI Taxonomy" id="50429"/>
    <lineage>
        <taxon>Eukaryota</taxon>
        <taxon>Metazoa</taxon>
        <taxon>Cnidaria</taxon>
        <taxon>Anthozoa</taxon>
        <taxon>Hexacorallia</taxon>
        <taxon>Scleractinia</taxon>
        <taxon>Astrocoeniina</taxon>
        <taxon>Pocilloporidae</taxon>
        <taxon>Stylophora</taxon>
    </lineage>
</organism>
<accession>A0A2B4SPT4</accession>
<dbReference type="Gene3D" id="1.10.750.20">
    <property type="entry name" value="SOCS box"/>
    <property type="match status" value="1"/>
</dbReference>
<protein>
    <submittedName>
        <fullName evidence="6">Ankyrin repeat and SOCS box protein 3</fullName>
    </submittedName>
</protein>
<dbReference type="InterPro" id="IPR002110">
    <property type="entry name" value="Ankyrin_rpt"/>
</dbReference>
<feature type="region of interest" description="Disordered" evidence="4">
    <location>
        <begin position="260"/>
        <end position="417"/>
    </location>
</feature>
<dbReference type="Pfam" id="PF07525">
    <property type="entry name" value="SOCS_box"/>
    <property type="match status" value="1"/>
</dbReference>
<feature type="domain" description="SOCS box" evidence="5">
    <location>
        <begin position="1087"/>
        <end position="1137"/>
    </location>
</feature>
<dbReference type="PROSITE" id="PS50297">
    <property type="entry name" value="ANK_REP_REGION"/>
    <property type="match status" value="6"/>
</dbReference>
<dbReference type="PROSITE" id="PS50225">
    <property type="entry name" value="SOCS"/>
    <property type="match status" value="1"/>
</dbReference>
<feature type="compositionally biased region" description="Basic and acidic residues" evidence="4">
    <location>
        <begin position="290"/>
        <end position="312"/>
    </location>
</feature>
<dbReference type="PRINTS" id="PR01415">
    <property type="entry name" value="ANKYRIN"/>
</dbReference>
<dbReference type="EMBL" id="LSMT01000020">
    <property type="protein sequence ID" value="PFX32684.1"/>
    <property type="molecule type" value="Genomic_DNA"/>
</dbReference>
<gene>
    <name evidence="6" type="primary">ASB3</name>
    <name evidence="6" type="ORF">AWC38_SpisGene2453</name>
</gene>
<evidence type="ECO:0000313" key="6">
    <source>
        <dbReference type="EMBL" id="PFX32684.1"/>
    </source>
</evidence>
<evidence type="ECO:0000313" key="7">
    <source>
        <dbReference type="Proteomes" id="UP000225706"/>
    </source>
</evidence>
<reference evidence="7" key="1">
    <citation type="journal article" date="2017" name="bioRxiv">
        <title>Comparative analysis of the genomes of Stylophora pistillata and Acropora digitifera provides evidence for extensive differences between species of corals.</title>
        <authorList>
            <person name="Voolstra C.R."/>
            <person name="Li Y."/>
            <person name="Liew Y.J."/>
            <person name="Baumgarten S."/>
            <person name="Zoccola D."/>
            <person name="Flot J.-F."/>
            <person name="Tambutte S."/>
            <person name="Allemand D."/>
            <person name="Aranda M."/>
        </authorList>
    </citation>
    <scope>NUCLEOTIDE SEQUENCE [LARGE SCALE GENOMIC DNA]</scope>
</reference>
<dbReference type="STRING" id="50429.A0A2B4SPT4"/>
<dbReference type="Pfam" id="PF12796">
    <property type="entry name" value="Ank_2"/>
    <property type="match status" value="3"/>
</dbReference>
<dbReference type="Pfam" id="PF00023">
    <property type="entry name" value="Ank"/>
    <property type="match status" value="1"/>
</dbReference>
<feature type="repeat" description="ANK" evidence="3">
    <location>
        <begin position="859"/>
        <end position="891"/>
    </location>
</feature>
<feature type="repeat" description="ANK" evidence="3">
    <location>
        <begin position="726"/>
        <end position="758"/>
    </location>
</feature>
<dbReference type="Pfam" id="PF13637">
    <property type="entry name" value="Ank_4"/>
    <property type="match status" value="1"/>
</dbReference>
<evidence type="ECO:0000256" key="4">
    <source>
        <dbReference type="SAM" id="MobiDB-lite"/>
    </source>
</evidence>
<evidence type="ECO:0000256" key="1">
    <source>
        <dbReference type="ARBA" id="ARBA00022737"/>
    </source>
</evidence>
<sequence length="1137" mass="121632">MGNEVSTVGGAIATAATSVAAGATFGQVDTLNNAVVECAKFTGNAASKTVVRHVGETVGSAVATGAVAAASGVTLGRVDTLNKTVVKLAKHTAEAAVKSGRVVIHTTNEVANGMPVIGHIKGGIHYAIGDRKRGSEAMKKASRSTGVVVGGVLGVSGGPAGMVAGGIAGGAVMDGITTGVESAVEGKYTPAGQIKAWTNVATGKDPQTIIGGVVGGIMSPIMDGVGGYDVGTLFKGGRVTHPHDHHDLAEFEHVEVPIESASGKSEPETNRSKADQGRGEVQGESSAVTRADRGEDQSHTNGRREAEDRSSEVAEGVSRLVGEGREAEGVGNDEEGGVSRRMEHSAGGARETEIEKGQTEVEENKIESGESDADGEFGEWVYLSAEETSEDEDKRRGGVSNIGESSSGMDVTGRPLGSNGSSIIRAWKTALSEGEGEIIHLSKLEDGTLYRGVIKGKNPYSADGYEAHLGEGIHFTDDLDEAIDFATLHGEVYQFEFSATEWRDYMKNWALEQEGTVRNLSGVDEFQVIKTTYGSINHYRFSPHIVLVIEQRDALVKLRDVGIFKMADEPSTQRDRENFRNGLQFFDRTDDLTASNVGLAAREGDEERLIRLIADGSPCDVSDNRGWFPLHEAAAAGHSGCLQSLLEHKNDDLLNSRAYSGETPLFLASLNGHIECIKTLMEYGADVNVMNDEEVNLLVASVKSGSLECFKIFLECCLDVNSQDVGGWSALHEAAFAGREDFIKILLSSGADINIQNSDGATPLFTAAQYGHDACLKLLLKEGADISLLTVDKASPLFIASQEGLTGCINMLLTAGADPESRVIDGATPLHAAAERGHYECIEILLNAGASACAETYAEKITPLHLSSQEGHLKCMELFLSAGVNVDAPTHSGNMTPICLACQGHADCTKLLLDGGANPNHIYEDVDMLPKTPLMVSVEGDYIDCVKILAERGADVNRATYTTPLILAAQNSSYDCGKILLDFGADPNFLDRGKNTALSIAVTRLGYGHNQKSLQVQLECIKLLLKLGASVDQLHEGTCIALKDPSALRFLNPDLYKLLLEFEGNRPHSQEICRENSRAKRANLKWRKLERLTSSPRSLQHFCRLVIRKKISSGRMQRIPELPVPPSLKQYLMYSDL</sequence>
<dbReference type="InterPro" id="IPR001496">
    <property type="entry name" value="SOCS_box"/>
</dbReference>
<dbReference type="GO" id="GO:0005737">
    <property type="term" value="C:cytoplasm"/>
    <property type="evidence" value="ECO:0007669"/>
    <property type="project" value="TreeGrafter"/>
</dbReference>
<keyword evidence="7" id="KW-1185">Reference proteome</keyword>
<dbReference type="InterPro" id="IPR036036">
    <property type="entry name" value="SOCS_box-like_dom_sf"/>
</dbReference>
<proteinExistence type="predicted"/>
<feature type="repeat" description="ANK" evidence="3">
    <location>
        <begin position="759"/>
        <end position="791"/>
    </location>
</feature>
<dbReference type="PANTHER" id="PTHR24198">
    <property type="entry name" value="ANKYRIN REPEAT AND PROTEIN KINASE DOMAIN-CONTAINING PROTEIN"/>
    <property type="match status" value="1"/>
</dbReference>
<feature type="repeat" description="ANK" evidence="3">
    <location>
        <begin position="929"/>
        <end position="961"/>
    </location>
</feature>
<dbReference type="SUPFAM" id="SSF48403">
    <property type="entry name" value="Ankyrin repeat"/>
    <property type="match status" value="2"/>
</dbReference>
<feature type="repeat" description="ANK" evidence="3">
    <location>
        <begin position="825"/>
        <end position="857"/>
    </location>
</feature>
<comment type="caution">
    <text evidence="6">The sequence shown here is derived from an EMBL/GenBank/DDBJ whole genome shotgun (WGS) entry which is preliminary data.</text>
</comment>
<dbReference type="Gene3D" id="1.25.40.20">
    <property type="entry name" value="Ankyrin repeat-containing domain"/>
    <property type="match status" value="3"/>
</dbReference>
<feature type="repeat" description="ANK" evidence="3">
    <location>
        <begin position="960"/>
        <end position="992"/>
    </location>
</feature>
<dbReference type="PROSITE" id="PS50088">
    <property type="entry name" value="ANK_REPEAT"/>
    <property type="match status" value="7"/>
</dbReference>
<name>A0A2B4SPT4_STYPI</name>